<gene>
    <name evidence="7" type="primary">ecfT_6</name>
    <name evidence="7" type="ORF">DFSSTS7063_01897</name>
</gene>
<dbReference type="AlphaFoldDB" id="A0A564TWE4"/>
<evidence type="ECO:0000256" key="2">
    <source>
        <dbReference type="ARBA" id="ARBA00022475"/>
    </source>
</evidence>
<dbReference type="GO" id="GO:0005886">
    <property type="term" value="C:plasma membrane"/>
    <property type="evidence" value="ECO:0007669"/>
    <property type="project" value="UniProtKB-ARBA"/>
</dbReference>
<sequence>MKEKKNRGMSLDPRTGILLLGVANIVIFMQKTTMPGNVFIVFFAFTLLFCGCVQSAIGFSVLFICLLIAQNYIFPNAPIWINFLFGIFCNYGRRMLPCFMAGILLIKTNSMHRFILAMRKLHLSQNIIIPITVAVRYFPAMKEEFMHIREAMKLRKVSWSQKIEGYIVPLMLSATKTAEELAQAAVTRGIENPGPKTSAEQLKIKWLDIFITILGIASASAVLLIDRIG</sequence>
<dbReference type="InterPro" id="IPR051611">
    <property type="entry name" value="ECF_transporter_component"/>
</dbReference>
<accession>A0A564TWE4</accession>
<keyword evidence="3 6" id="KW-0812">Transmembrane</keyword>
<keyword evidence="5 6" id="KW-0472">Membrane</keyword>
<evidence type="ECO:0000256" key="3">
    <source>
        <dbReference type="ARBA" id="ARBA00022692"/>
    </source>
</evidence>
<proteinExistence type="predicted"/>
<reference evidence="7 8" key="1">
    <citation type="submission" date="2019-07" db="EMBL/GenBank/DDBJ databases">
        <authorList>
            <person name="Hibberd C M."/>
            <person name="Gehrig L. J."/>
            <person name="Chang H.-W."/>
            <person name="Venkatesh S."/>
        </authorList>
    </citation>
    <scope>NUCLEOTIDE SEQUENCE [LARGE SCALE GENOMIC DNA]</scope>
    <source>
        <strain evidence="7">Dorea_formicigenerans_SSTS_Bg7063</strain>
    </source>
</reference>
<evidence type="ECO:0000256" key="4">
    <source>
        <dbReference type="ARBA" id="ARBA00022989"/>
    </source>
</evidence>
<dbReference type="Proteomes" id="UP000358366">
    <property type="component" value="Unassembled WGS sequence"/>
</dbReference>
<keyword evidence="2" id="KW-1003">Cell membrane</keyword>
<dbReference type="RefSeq" id="WP_144124756.1">
    <property type="nucleotide sequence ID" value="NZ_CABHNI010000032.1"/>
</dbReference>
<keyword evidence="4 6" id="KW-1133">Transmembrane helix</keyword>
<dbReference type="InterPro" id="IPR003339">
    <property type="entry name" value="ABC/ECF_trnsptr_transmembrane"/>
</dbReference>
<feature type="transmembrane region" description="Helical" evidence="6">
    <location>
        <begin position="206"/>
        <end position="225"/>
    </location>
</feature>
<evidence type="ECO:0000256" key="6">
    <source>
        <dbReference type="SAM" id="Phobius"/>
    </source>
</evidence>
<evidence type="ECO:0000256" key="1">
    <source>
        <dbReference type="ARBA" id="ARBA00004141"/>
    </source>
</evidence>
<evidence type="ECO:0000313" key="8">
    <source>
        <dbReference type="Proteomes" id="UP000358366"/>
    </source>
</evidence>
<dbReference type="PANTHER" id="PTHR34857">
    <property type="entry name" value="SLL0384 PROTEIN"/>
    <property type="match status" value="1"/>
</dbReference>
<comment type="subcellular location">
    <subcellularLocation>
        <location evidence="1">Membrane</location>
        <topology evidence="1">Multi-pass membrane protein</topology>
    </subcellularLocation>
</comment>
<dbReference type="CDD" id="cd16914">
    <property type="entry name" value="EcfT"/>
    <property type="match status" value="1"/>
</dbReference>
<dbReference type="Pfam" id="PF02361">
    <property type="entry name" value="CbiQ"/>
    <property type="match status" value="1"/>
</dbReference>
<evidence type="ECO:0000313" key="7">
    <source>
        <dbReference type="EMBL" id="VUX11591.1"/>
    </source>
</evidence>
<evidence type="ECO:0000256" key="5">
    <source>
        <dbReference type="ARBA" id="ARBA00023136"/>
    </source>
</evidence>
<name>A0A564TWE4_9FIRM</name>
<feature type="transmembrane region" description="Helical" evidence="6">
    <location>
        <begin position="38"/>
        <end position="69"/>
    </location>
</feature>
<protein>
    <submittedName>
        <fullName evidence="7">Energy-coupling factor transporter transmembrane protein EcfT</fullName>
    </submittedName>
</protein>
<dbReference type="PANTHER" id="PTHR34857:SF2">
    <property type="entry name" value="SLL0384 PROTEIN"/>
    <property type="match status" value="1"/>
</dbReference>
<dbReference type="EMBL" id="CABHNI010000032">
    <property type="protein sequence ID" value="VUX11591.1"/>
    <property type="molecule type" value="Genomic_DNA"/>
</dbReference>
<organism evidence="7 8">
    <name type="scientific">Dorea formicigenerans</name>
    <dbReference type="NCBI Taxonomy" id="39486"/>
    <lineage>
        <taxon>Bacteria</taxon>
        <taxon>Bacillati</taxon>
        <taxon>Bacillota</taxon>
        <taxon>Clostridia</taxon>
        <taxon>Lachnospirales</taxon>
        <taxon>Lachnospiraceae</taxon>
        <taxon>Dorea</taxon>
    </lineage>
</organism>